<accession>A0ABT9XSY2</accession>
<keyword evidence="1" id="KW-1133">Transmembrane helix</keyword>
<dbReference type="Proteomes" id="UP001224122">
    <property type="component" value="Unassembled WGS sequence"/>
</dbReference>
<reference evidence="2 3" key="1">
    <citation type="submission" date="2023-07" db="EMBL/GenBank/DDBJ databases">
        <title>Genomic Encyclopedia of Type Strains, Phase IV (KMG-IV): sequencing the most valuable type-strain genomes for metagenomic binning, comparative biology and taxonomic classification.</title>
        <authorList>
            <person name="Goeker M."/>
        </authorList>
    </citation>
    <scope>NUCLEOTIDE SEQUENCE [LARGE SCALE GENOMIC DNA]</scope>
    <source>
        <strain evidence="2 3">DSM 27594</strain>
    </source>
</reference>
<feature type="transmembrane region" description="Helical" evidence="1">
    <location>
        <begin position="39"/>
        <end position="60"/>
    </location>
</feature>
<keyword evidence="3" id="KW-1185">Reference proteome</keyword>
<comment type="caution">
    <text evidence="2">The sequence shown here is derived from an EMBL/GenBank/DDBJ whole genome shotgun (WGS) entry which is preliminary data.</text>
</comment>
<organism evidence="2 3">
    <name type="scientific">Neobacillus ginsengisoli</name>
    <dbReference type="NCBI Taxonomy" id="904295"/>
    <lineage>
        <taxon>Bacteria</taxon>
        <taxon>Bacillati</taxon>
        <taxon>Bacillota</taxon>
        <taxon>Bacilli</taxon>
        <taxon>Bacillales</taxon>
        <taxon>Bacillaceae</taxon>
        <taxon>Neobacillus</taxon>
    </lineage>
</organism>
<name>A0ABT9XSY2_9BACI</name>
<dbReference type="EMBL" id="JAUSTW010000002">
    <property type="protein sequence ID" value="MDQ0198665.1"/>
    <property type="molecule type" value="Genomic_DNA"/>
</dbReference>
<gene>
    <name evidence="2" type="ORF">J2S10_001806</name>
</gene>
<evidence type="ECO:0000256" key="1">
    <source>
        <dbReference type="SAM" id="Phobius"/>
    </source>
</evidence>
<protein>
    <submittedName>
        <fullName evidence="2">Cytochrome c biogenesis protein ResB</fullName>
    </submittedName>
</protein>
<evidence type="ECO:0000313" key="3">
    <source>
        <dbReference type="Proteomes" id="UP001224122"/>
    </source>
</evidence>
<sequence>MTFAMAMVVVILLLALVGTYALTGKTDENYKSSTKQNTFRLTAIYIIVILFALCGLGWYISHI</sequence>
<keyword evidence="1" id="KW-0472">Membrane</keyword>
<evidence type="ECO:0000313" key="2">
    <source>
        <dbReference type="EMBL" id="MDQ0198665.1"/>
    </source>
</evidence>
<proteinExistence type="predicted"/>
<keyword evidence="1" id="KW-0812">Transmembrane</keyword>
<dbReference type="RefSeq" id="WP_307406690.1">
    <property type="nucleotide sequence ID" value="NZ_JAUSTW010000002.1"/>
</dbReference>